<accession>A0AAD0YJ29</accession>
<protein>
    <submittedName>
        <fullName evidence="2">Uncharacterized protein</fullName>
    </submittedName>
</protein>
<dbReference type="Proteomes" id="UP000278288">
    <property type="component" value="Chromosome"/>
</dbReference>
<organism evidence="2 3">
    <name type="scientific">Chryseobacterium nakagawai</name>
    <dbReference type="NCBI Taxonomy" id="1241982"/>
    <lineage>
        <taxon>Bacteria</taxon>
        <taxon>Pseudomonadati</taxon>
        <taxon>Bacteroidota</taxon>
        <taxon>Flavobacteriia</taxon>
        <taxon>Flavobacteriales</taxon>
        <taxon>Weeksellaceae</taxon>
        <taxon>Chryseobacterium group</taxon>
        <taxon>Chryseobacterium</taxon>
    </lineage>
</organism>
<evidence type="ECO:0000313" key="3">
    <source>
        <dbReference type="Proteomes" id="UP000278288"/>
    </source>
</evidence>
<sequence length="180" mass="19107">MINLKISKKMKNIKNISIIIAIVIFNFTIAQVAIGKQAVDGNSTVLDFNNVSGNTKGLILPATSGLPTGSLVNGTFIFDVTDNKIKVYENDVWKPLSDAGNSSAVVVNNSAELGKGVVIGASSSAADGVLVLESPDKAMILPQIATPHINVKNPYPGMMCYDTTSKTLAVFDGSVWSYWN</sequence>
<keyword evidence="3" id="KW-1185">Reference proteome</keyword>
<evidence type="ECO:0000256" key="1">
    <source>
        <dbReference type="SAM" id="Phobius"/>
    </source>
</evidence>
<feature type="transmembrane region" description="Helical" evidence="1">
    <location>
        <begin position="12"/>
        <end position="34"/>
    </location>
</feature>
<dbReference type="EMBL" id="CP033923">
    <property type="protein sequence ID" value="AZA90255.1"/>
    <property type="molecule type" value="Genomic_DNA"/>
</dbReference>
<evidence type="ECO:0000313" key="2">
    <source>
        <dbReference type="EMBL" id="AZA90255.1"/>
    </source>
</evidence>
<name>A0AAD0YJ29_CHRNA</name>
<reference evidence="2 3" key="1">
    <citation type="submission" date="2018-11" db="EMBL/GenBank/DDBJ databases">
        <title>Proposal to divide the Flavobacteriaceae and reorganize its genera based on Amino Acid Identity values calculated from whole genome sequences.</title>
        <authorList>
            <person name="Nicholson A.C."/>
            <person name="Gulvik C.A."/>
            <person name="Whitney A.M."/>
            <person name="Humrighouse B.W."/>
            <person name="Bell M."/>
            <person name="Holmes B."/>
            <person name="Steigerwalt A.G."/>
            <person name="Villarma A."/>
            <person name="Sheth M."/>
            <person name="Batra D."/>
            <person name="Pryor J."/>
            <person name="Bernardet J.-F."/>
            <person name="Hugo C."/>
            <person name="Kampfer P."/>
            <person name="Newman J."/>
            <person name="McQuiston J.R."/>
        </authorList>
    </citation>
    <scope>NUCLEOTIDE SEQUENCE [LARGE SCALE GENOMIC DNA]</scope>
    <source>
        <strain evidence="2 3">G0041</strain>
    </source>
</reference>
<dbReference type="KEGG" id="cnk:EG343_06305"/>
<gene>
    <name evidence="2" type="ORF">EG343_06305</name>
</gene>
<keyword evidence="1" id="KW-1133">Transmembrane helix</keyword>
<keyword evidence="1" id="KW-0812">Transmembrane</keyword>
<proteinExistence type="predicted"/>
<dbReference type="AlphaFoldDB" id="A0AAD0YJ29"/>
<keyword evidence="1" id="KW-0472">Membrane</keyword>